<protein>
    <submittedName>
        <fullName evidence="3">Peptidylprolyl isomerase</fullName>
        <ecNumber evidence="3">5.2.1.8</ecNumber>
    </submittedName>
</protein>
<accession>A0ABW4TVU6</accession>
<feature type="domain" description="PPIase cyclophilin-type" evidence="2">
    <location>
        <begin position="60"/>
        <end position="239"/>
    </location>
</feature>
<dbReference type="SUPFAM" id="SSF50891">
    <property type="entry name" value="Cyclophilin-like"/>
    <property type="match status" value="1"/>
</dbReference>
<dbReference type="Pfam" id="PF00160">
    <property type="entry name" value="Pro_isomerase"/>
    <property type="match status" value="1"/>
</dbReference>
<evidence type="ECO:0000259" key="2">
    <source>
        <dbReference type="PROSITE" id="PS50072"/>
    </source>
</evidence>
<dbReference type="InterPro" id="IPR002130">
    <property type="entry name" value="Cyclophilin-type_PPIase_dom"/>
</dbReference>
<dbReference type="PROSITE" id="PS50072">
    <property type="entry name" value="CSA_PPIASE_2"/>
    <property type="match status" value="1"/>
</dbReference>
<evidence type="ECO:0000313" key="3">
    <source>
        <dbReference type="EMBL" id="MFD1950834.1"/>
    </source>
</evidence>
<dbReference type="Proteomes" id="UP001597400">
    <property type="component" value="Unassembled WGS sequence"/>
</dbReference>
<feature type="chain" id="PRO_5046087169" evidence="1">
    <location>
        <begin position="18"/>
        <end position="296"/>
    </location>
</feature>
<keyword evidence="4" id="KW-1185">Reference proteome</keyword>
<dbReference type="EMBL" id="JBHUGS010000002">
    <property type="protein sequence ID" value="MFD1950834.1"/>
    <property type="molecule type" value="Genomic_DNA"/>
</dbReference>
<dbReference type="RefSeq" id="WP_380929130.1">
    <property type="nucleotide sequence ID" value="NZ_JBHUGS010000002.1"/>
</dbReference>
<dbReference type="Gene3D" id="2.40.100.10">
    <property type="entry name" value="Cyclophilin-like"/>
    <property type="match status" value="1"/>
</dbReference>
<dbReference type="InterPro" id="IPR029000">
    <property type="entry name" value="Cyclophilin-like_dom_sf"/>
</dbReference>
<comment type="caution">
    <text evidence="3">The sequence shown here is derived from an EMBL/GenBank/DDBJ whole genome shotgun (WGS) entry which is preliminary data.</text>
</comment>
<keyword evidence="3" id="KW-0413">Isomerase</keyword>
<dbReference type="GO" id="GO:0003755">
    <property type="term" value="F:peptidyl-prolyl cis-trans isomerase activity"/>
    <property type="evidence" value="ECO:0007669"/>
    <property type="project" value="UniProtKB-EC"/>
</dbReference>
<feature type="signal peptide" evidence="1">
    <location>
        <begin position="1"/>
        <end position="17"/>
    </location>
</feature>
<organism evidence="3 4">
    <name type="scientific">Sphingomonas arantia</name>
    <dbReference type="NCBI Taxonomy" id="1460676"/>
    <lineage>
        <taxon>Bacteria</taxon>
        <taxon>Pseudomonadati</taxon>
        <taxon>Pseudomonadota</taxon>
        <taxon>Alphaproteobacteria</taxon>
        <taxon>Sphingomonadales</taxon>
        <taxon>Sphingomonadaceae</taxon>
        <taxon>Sphingomonas</taxon>
    </lineage>
</organism>
<gene>
    <name evidence="3" type="ORF">ACFSGX_08650</name>
</gene>
<keyword evidence="1" id="KW-0732">Signal</keyword>
<reference evidence="4" key="1">
    <citation type="journal article" date="2019" name="Int. J. Syst. Evol. Microbiol.">
        <title>The Global Catalogue of Microorganisms (GCM) 10K type strain sequencing project: providing services to taxonomists for standard genome sequencing and annotation.</title>
        <authorList>
            <consortium name="The Broad Institute Genomics Platform"/>
            <consortium name="The Broad Institute Genome Sequencing Center for Infectious Disease"/>
            <person name="Wu L."/>
            <person name="Ma J."/>
        </authorList>
    </citation>
    <scope>NUCLEOTIDE SEQUENCE [LARGE SCALE GENOMIC DNA]</scope>
    <source>
        <strain evidence="4">CGMCC 1.12702</strain>
    </source>
</reference>
<dbReference type="EC" id="5.2.1.8" evidence="3"/>
<proteinExistence type="predicted"/>
<name>A0ABW4TVU6_9SPHN</name>
<sequence>MILPLLLTLAMQSPVVAAPAAADATKSVTPSSVVASAPASAWVDVPADRLLVMELAGGRRVTIALSPDFAGPHVANIVALARAHWWDGTSINRVQDNYVTQWGDATEAKPLPAGIKAPARDYDRPAAGLAFRAMPYRDSYAAAVGHVGGWAVAEDGGRAWLPHCYGMVGVGRNLAPDTGTGAELYVAIGHSPRQLDRNIAVVGRVLAGMEAMAALPRGTGDLGFYTDPAQRTGIVRVRLMSELPAGERQVWQVMDSRAPAFADWIRVKANRKDDFYERPAAGLDICNALPPVRVRP</sequence>
<evidence type="ECO:0000313" key="4">
    <source>
        <dbReference type="Proteomes" id="UP001597400"/>
    </source>
</evidence>
<evidence type="ECO:0000256" key="1">
    <source>
        <dbReference type="SAM" id="SignalP"/>
    </source>
</evidence>